<protein>
    <submittedName>
        <fullName evidence="2">Uncharacterized protein</fullName>
    </submittedName>
</protein>
<accession>A0A2I0BH33</accession>
<dbReference type="EMBL" id="KZ451883">
    <property type="protein sequence ID" value="PKA67074.1"/>
    <property type="molecule type" value="Genomic_DNA"/>
</dbReference>
<evidence type="ECO:0000313" key="2">
    <source>
        <dbReference type="EMBL" id="PKA67074.1"/>
    </source>
</evidence>
<sequence length="171" mass="18433">MRSLRRTAWSVGGLDAAGRGDLVGRDAGLGFGIEGEVDDAGDEDEAADGHGDGGHRQAAALVEHLACAAGAGPPLGLLHSVLLQILRAELVRVGVLPPRLRLRLAAASRHRNGDRISPDVGDSDNCWGREDILRETDCMDGTCEYGHWQCRHVSSWRLVTGHVALELRWIF</sequence>
<feature type="region of interest" description="Disordered" evidence="1">
    <location>
        <begin position="34"/>
        <end position="55"/>
    </location>
</feature>
<gene>
    <name evidence="2" type="ORF">AXF42_Ash004565</name>
</gene>
<proteinExistence type="predicted"/>
<dbReference type="AlphaFoldDB" id="A0A2I0BH33"/>
<name>A0A2I0BH33_9ASPA</name>
<dbReference type="Proteomes" id="UP000236161">
    <property type="component" value="Unassembled WGS sequence"/>
</dbReference>
<reference evidence="2 3" key="1">
    <citation type="journal article" date="2017" name="Nature">
        <title>The Apostasia genome and the evolution of orchids.</title>
        <authorList>
            <person name="Zhang G.Q."/>
            <person name="Liu K.W."/>
            <person name="Li Z."/>
            <person name="Lohaus R."/>
            <person name="Hsiao Y.Y."/>
            <person name="Niu S.C."/>
            <person name="Wang J.Y."/>
            <person name="Lin Y.C."/>
            <person name="Xu Q."/>
            <person name="Chen L.J."/>
            <person name="Yoshida K."/>
            <person name="Fujiwara S."/>
            <person name="Wang Z.W."/>
            <person name="Zhang Y.Q."/>
            <person name="Mitsuda N."/>
            <person name="Wang M."/>
            <person name="Liu G.H."/>
            <person name="Pecoraro L."/>
            <person name="Huang H.X."/>
            <person name="Xiao X.J."/>
            <person name="Lin M."/>
            <person name="Wu X.Y."/>
            <person name="Wu W.L."/>
            <person name="Chen Y.Y."/>
            <person name="Chang S.B."/>
            <person name="Sakamoto S."/>
            <person name="Ohme-Takagi M."/>
            <person name="Yagi M."/>
            <person name="Zeng S.J."/>
            <person name="Shen C.Y."/>
            <person name="Yeh C.M."/>
            <person name="Luo Y.B."/>
            <person name="Tsai W.C."/>
            <person name="Van de Peer Y."/>
            <person name="Liu Z.J."/>
        </authorList>
    </citation>
    <scope>NUCLEOTIDE SEQUENCE [LARGE SCALE GENOMIC DNA]</scope>
    <source>
        <strain evidence="3">cv. Shenzhen</strain>
        <tissue evidence="2">Stem</tissue>
    </source>
</reference>
<evidence type="ECO:0000313" key="3">
    <source>
        <dbReference type="Proteomes" id="UP000236161"/>
    </source>
</evidence>
<keyword evidence="3" id="KW-1185">Reference proteome</keyword>
<evidence type="ECO:0000256" key="1">
    <source>
        <dbReference type="SAM" id="MobiDB-lite"/>
    </source>
</evidence>
<feature type="compositionally biased region" description="Acidic residues" evidence="1">
    <location>
        <begin position="35"/>
        <end position="46"/>
    </location>
</feature>
<organism evidence="2 3">
    <name type="scientific">Apostasia shenzhenica</name>
    <dbReference type="NCBI Taxonomy" id="1088818"/>
    <lineage>
        <taxon>Eukaryota</taxon>
        <taxon>Viridiplantae</taxon>
        <taxon>Streptophyta</taxon>
        <taxon>Embryophyta</taxon>
        <taxon>Tracheophyta</taxon>
        <taxon>Spermatophyta</taxon>
        <taxon>Magnoliopsida</taxon>
        <taxon>Liliopsida</taxon>
        <taxon>Asparagales</taxon>
        <taxon>Orchidaceae</taxon>
        <taxon>Apostasioideae</taxon>
        <taxon>Apostasia</taxon>
    </lineage>
</organism>